<feature type="compositionally biased region" description="Low complexity" evidence="1">
    <location>
        <begin position="7"/>
        <end position="17"/>
    </location>
</feature>
<protein>
    <submittedName>
        <fullName evidence="2">Uncharacterized protein</fullName>
    </submittedName>
</protein>
<comment type="caution">
    <text evidence="2">The sequence shown here is derived from an EMBL/GenBank/DDBJ whole genome shotgun (WGS) entry which is preliminary data.</text>
</comment>
<dbReference type="EMBL" id="BMAU01021022">
    <property type="protein sequence ID" value="GFX87093.1"/>
    <property type="molecule type" value="Genomic_DNA"/>
</dbReference>
<evidence type="ECO:0000313" key="2">
    <source>
        <dbReference type="EMBL" id="GFX87093.1"/>
    </source>
</evidence>
<dbReference type="AlphaFoldDB" id="A0A8X6UXC9"/>
<feature type="compositionally biased region" description="Basic and acidic residues" evidence="1">
    <location>
        <begin position="19"/>
        <end position="60"/>
    </location>
</feature>
<accession>A0A8X6UXC9</accession>
<feature type="region of interest" description="Disordered" evidence="1">
    <location>
        <begin position="96"/>
        <end position="160"/>
    </location>
</feature>
<sequence length="188" mass="22045">MDIRTGSSDSKSLCDESSSFDRVRRRPSESQEGWKKGSDVKRELEEKGFSFKNDQGERQTNKTNKRRSLIRSILSAWSEKIRRIKRSENEILRYIRSRESGSSGPNIGRLMKTQQRGPVRSRKIRGRNDNPYIEERTKSGNRNSRWRGDQQREEQESKGASTRRSLFLEVLLGNAYKSEEPGFVYRFF</sequence>
<feature type="region of interest" description="Disordered" evidence="1">
    <location>
        <begin position="1"/>
        <end position="67"/>
    </location>
</feature>
<evidence type="ECO:0000313" key="3">
    <source>
        <dbReference type="Proteomes" id="UP000887159"/>
    </source>
</evidence>
<evidence type="ECO:0000256" key="1">
    <source>
        <dbReference type="SAM" id="MobiDB-lite"/>
    </source>
</evidence>
<dbReference type="Proteomes" id="UP000887159">
    <property type="component" value="Unassembled WGS sequence"/>
</dbReference>
<gene>
    <name evidence="2" type="primary">NCL1_30375</name>
    <name evidence="2" type="ORF">TNCV_2151471</name>
</gene>
<organism evidence="2 3">
    <name type="scientific">Trichonephila clavipes</name>
    <name type="common">Golden silk orbweaver</name>
    <name type="synonym">Nephila clavipes</name>
    <dbReference type="NCBI Taxonomy" id="2585209"/>
    <lineage>
        <taxon>Eukaryota</taxon>
        <taxon>Metazoa</taxon>
        <taxon>Ecdysozoa</taxon>
        <taxon>Arthropoda</taxon>
        <taxon>Chelicerata</taxon>
        <taxon>Arachnida</taxon>
        <taxon>Araneae</taxon>
        <taxon>Araneomorphae</taxon>
        <taxon>Entelegynae</taxon>
        <taxon>Araneoidea</taxon>
        <taxon>Nephilidae</taxon>
        <taxon>Trichonephila</taxon>
    </lineage>
</organism>
<keyword evidence="3" id="KW-1185">Reference proteome</keyword>
<proteinExistence type="predicted"/>
<feature type="compositionally biased region" description="Basic and acidic residues" evidence="1">
    <location>
        <begin position="146"/>
        <end position="157"/>
    </location>
</feature>
<reference evidence="2" key="1">
    <citation type="submission" date="2020-08" db="EMBL/GenBank/DDBJ databases">
        <title>Multicomponent nature underlies the extraordinary mechanical properties of spider dragline silk.</title>
        <authorList>
            <person name="Kono N."/>
            <person name="Nakamura H."/>
            <person name="Mori M."/>
            <person name="Yoshida Y."/>
            <person name="Ohtoshi R."/>
            <person name="Malay A.D."/>
            <person name="Moran D.A.P."/>
            <person name="Tomita M."/>
            <person name="Numata K."/>
            <person name="Arakawa K."/>
        </authorList>
    </citation>
    <scope>NUCLEOTIDE SEQUENCE</scope>
</reference>
<name>A0A8X6UXC9_TRICX</name>